<keyword evidence="3" id="KW-1185">Reference proteome</keyword>
<evidence type="ECO:0000313" key="3">
    <source>
        <dbReference type="Proteomes" id="UP001209878"/>
    </source>
</evidence>
<protein>
    <submittedName>
        <fullName evidence="2">Uncharacterized protein</fullName>
    </submittedName>
</protein>
<dbReference type="Proteomes" id="UP001209878">
    <property type="component" value="Unassembled WGS sequence"/>
</dbReference>
<dbReference type="AlphaFoldDB" id="A0AAD9KRG7"/>
<feature type="compositionally biased region" description="Polar residues" evidence="1">
    <location>
        <begin position="42"/>
        <end position="51"/>
    </location>
</feature>
<dbReference type="EMBL" id="JAODUO010000693">
    <property type="protein sequence ID" value="KAK2175985.1"/>
    <property type="molecule type" value="Genomic_DNA"/>
</dbReference>
<feature type="compositionally biased region" description="Basic and acidic residues" evidence="1">
    <location>
        <begin position="27"/>
        <end position="40"/>
    </location>
</feature>
<evidence type="ECO:0000256" key="1">
    <source>
        <dbReference type="SAM" id="MobiDB-lite"/>
    </source>
</evidence>
<sequence length="82" mass="9587">MTRMRISCGINKRKKRKLQQQKQRATLSERETSNKRREEQLNGDTGTLTFSQHLCPHRNNAQTIIGRSITAEVCLIVHRDRL</sequence>
<reference evidence="2" key="1">
    <citation type="journal article" date="2023" name="Mol. Biol. Evol.">
        <title>Third-Generation Sequencing Reveals the Adaptive Role of the Epigenome in Three Deep-Sea Polychaetes.</title>
        <authorList>
            <person name="Perez M."/>
            <person name="Aroh O."/>
            <person name="Sun Y."/>
            <person name="Lan Y."/>
            <person name="Juniper S.K."/>
            <person name="Young C.R."/>
            <person name="Angers B."/>
            <person name="Qian P.Y."/>
        </authorList>
    </citation>
    <scope>NUCLEOTIDE SEQUENCE</scope>
    <source>
        <strain evidence="2">R07B-5</strain>
    </source>
</reference>
<comment type="caution">
    <text evidence="2">The sequence shown here is derived from an EMBL/GenBank/DDBJ whole genome shotgun (WGS) entry which is preliminary data.</text>
</comment>
<gene>
    <name evidence="2" type="ORF">NP493_692g06000</name>
</gene>
<accession>A0AAD9KRG7</accession>
<proteinExistence type="predicted"/>
<evidence type="ECO:0000313" key="2">
    <source>
        <dbReference type="EMBL" id="KAK2175985.1"/>
    </source>
</evidence>
<feature type="region of interest" description="Disordered" evidence="1">
    <location>
        <begin position="1"/>
        <end position="51"/>
    </location>
</feature>
<organism evidence="2 3">
    <name type="scientific">Ridgeia piscesae</name>
    <name type="common">Tubeworm</name>
    <dbReference type="NCBI Taxonomy" id="27915"/>
    <lineage>
        <taxon>Eukaryota</taxon>
        <taxon>Metazoa</taxon>
        <taxon>Spiralia</taxon>
        <taxon>Lophotrochozoa</taxon>
        <taxon>Annelida</taxon>
        <taxon>Polychaeta</taxon>
        <taxon>Sedentaria</taxon>
        <taxon>Canalipalpata</taxon>
        <taxon>Sabellida</taxon>
        <taxon>Siboglinidae</taxon>
        <taxon>Ridgeia</taxon>
    </lineage>
</organism>
<name>A0AAD9KRG7_RIDPI</name>